<accession>A0A8J3BG47</accession>
<gene>
    <name evidence="2" type="ORF">GCM10010124_06910</name>
</gene>
<dbReference type="Pfam" id="PF13454">
    <property type="entry name" value="NAD_binding_9"/>
    <property type="match status" value="1"/>
</dbReference>
<dbReference type="PRINTS" id="PR00368">
    <property type="entry name" value="FADPNR"/>
</dbReference>
<dbReference type="AlphaFoldDB" id="A0A8J3BG47"/>
<dbReference type="InterPro" id="IPR036188">
    <property type="entry name" value="FAD/NAD-bd_sf"/>
</dbReference>
<dbReference type="InterPro" id="IPR052189">
    <property type="entry name" value="L-asp_N-monooxygenase_NS-form"/>
</dbReference>
<dbReference type="Gene3D" id="3.50.50.60">
    <property type="entry name" value="FAD/NAD(P)-binding domain"/>
    <property type="match status" value="1"/>
</dbReference>
<reference evidence="2" key="1">
    <citation type="journal article" date="2014" name="Int. J. Syst. Evol. Microbiol.">
        <title>Complete genome sequence of Corynebacterium casei LMG S-19264T (=DSM 44701T), isolated from a smear-ripened cheese.</title>
        <authorList>
            <consortium name="US DOE Joint Genome Institute (JGI-PGF)"/>
            <person name="Walter F."/>
            <person name="Albersmeier A."/>
            <person name="Kalinowski J."/>
            <person name="Ruckert C."/>
        </authorList>
    </citation>
    <scope>NUCLEOTIDE SEQUENCE</scope>
    <source>
        <strain evidence="2">JCM 3091</strain>
    </source>
</reference>
<evidence type="ECO:0000313" key="3">
    <source>
        <dbReference type="Proteomes" id="UP000662200"/>
    </source>
</evidence>
<dbReference type="RefSeq" id="WP_189112706.1">
    <property type="nucleotide sequence ID" value="NZ_BMQC01000002.1"/>
</dbReference>
<evidence type="ECO:0000259" key="1">
    <source>
        <dbReference type="Pfam" id="PF13454"/>
    </source>
</evidence>
<reference evidence="2" key="2">
    <citation type="submission" date="2020-09" db="EMBL/GenBank/DDBJ databases">
        <authorList>
            <person name="Sun Q."/>
            <person name="Ohkuma M."/>
        </authorList>
    </citation>
    <scope>NUCLEOTIDE SEQUENCE</scope>
    <source>
        <strain evidence="2">JCM 3091</strain>
    </source>
</reference>
<dbReference type="InterPro" id="IPR038732">
    <property type="entry name" value="HpyO/CreE_NAD-binding"/>
</dbReference>
<sequence>MAGSATDTGEVVAVIGGGASGVLVSRELLRRTSARVRLLAAEPAPGPGVAYGAAAPWHLLNSPAAAMSADPDDVGHFLDWSAARGRPVEPGAFVARQWFGAYLRDVFSDLRGGYADRFGVAQATVDHVAVDGPGHARLLLRDGAQVAADRVVLAVGNATPGIPACIGPHLYGHPAVITDPWAAHALTQIPTDRPVLLLGSGLTAVDVALTLTRGGHQAPVVMTSRHGLLPRTHRRGGQPAALPAGWPPAARSLSALVRAVRSAAAETGDWRAVVDGLRPHLDGYWRGFTAAERERFLRHVARYWEVHRHRMAPVVADDLDELRRSGALVVRTGRLRHLWADADSVLRANLSDAPETDERFGAVINCTGPGLWPAHAAPVVRSLVAAGLARPGPYGLGLDVGADGAIVDSTGSPQDTLWAVGPARRGCFWETTALPEIRRQARTLADTLVARANQPA</sequence>
<evidence type="ECO:0000313" key="2">
    <source>
        <dbReference type="EMBL" id="GGK16978.1"/>
    </source>
</evidence>
<organism evidence="2 3">
    <name type="scientific">Pilimelia terevasa</name>
    <dbReference type="NCBI Taxonomy" id="53372"/>
    <lineage>
        <taxon>Bacteria</taxon>
        <taxon>Bacillati</taxon>
        <taxon>Actinomycetota</taxon>
        <taxon>Actinomycetes</taxon>
        <taxon>Micromonosporales</taxon>
        <taxon>Micromonosporaceae</taxon>
        <taxon>Pilimelia</taxon>
    </lineage>
</organism>
<dbReference type="PANTHER" id="PTHR40254">
    <property type="entry name" value="BLR0577 PROTEIN"/>
    <property type="match status" value="1"/>
</dbReference>
<dbReference type="PANTHER" id="PTHR40254:SF1">
    <property type="entry name" value="BLR0577 PROTEIN"/>
    <property type="match status" value="1"/>
</dbReference>
<keyword evidence="3" id="KW-1185">Reference proteome</keyword>
<proteinExistence type="predicted"/>
<feature type="domain" description="FAD-dependent urate hydroxylase HpyO/Asp monooxygenase CreE-like FAD/NAD(P)-binding" evidence="1">
    <location>
        <begin position="13"/>
        <end position="157"/>
    </location>
</feature>
<dbReference type="EMBL" id="BMQC01000002">
    <property type="protein sequence ID" value="GGK16978.1"/>
    <property type="molecule type" value="Genomic_DNA"/>
</dbReference>
<protein>
    <recommendedName>
        <fullName evidence="1">FAD-dependent urate hydroxylase HpyO/Asp monooxygenase CreE-like FAD/NAD(P)-binding domain-containing protein</fullName>
    </recommendedName>
</protein>
<name>A0A8J3BG47_9ACTN</name>
<comment type="caution">
    <text evidence="2">The sequence shown here is derived from an EMBL/GenBank/DDBJ whole genome shotgun (WGS) entry which is preliminary data.</text>
</comment>
<dbReference type="SUPFAM" id="SSF51905">
    <property type="entry name" value="FAD/NAD(P)-binding domain"/>
    <property type="match status" value="2"/>
</dbReference>
<dbReference type="Proteomes" id="UP000662200">
    <property type="component" value="Unassembled WGS sequence"/>
</dbReference>